<dbReference type="EMBL" id="KV417740">
    <property type="protein sequence ID" value="KZP07802.1"/>
    <property type="molecule type" value="Genomic_DNA"/>
</dbReference>
<evidence type="ECO:0000313" key="3">
    <source>
        <dbReference type="Proteomes" id="UP000076532"/>
    </source>
</evidence>
<protein>
    <submittedName>
        <fullName evidence="2">Uncharacterized protein</fullName>
    </submittedName>
</protein>
<dbReference type="Proteomes" id="UP000076532">
    <property type="component" value="Unassembled WGS sequence"/>
</dbReference>
<dbReference type="OrthoDB" id="3071207at2759"/>
<reference evidence="2 3" key="1">
    <citation type="journal article" date="2016" name="Mol. Biol. Evol.">
        <title>Comparative Genomics of Early-Diverging Mushroom-Forming Fungi Provides Insights into the Origins of Lignocellulose Decay Capabilities.</title>
        <authorList>
            <person name="Nagy L.G."/>
            <person name="Riley R."/>
            <person name="Tritt A."/>
            <person name="Adam C."/>
            <person name="Daum C."/>
            <person name="Floudas D."/>
            <person name="Sun H."/>
            <person name="Yadav J.S."/>
            <person name="Pangilinan J."/>
            <person name="Larsson K.H."/>
            <person name="Matsuura K."/>
            <person name="Barry K."/>
            <person name="Labutti K."/>
            <person name="Kuo R."/>
            <person name="Ohm R.A."/>
            <person name="Bhattacharya S.S."/>
            <person name="Shirouzu T."/>
            <person name="Yoshinaga Y."/>
            <person name="Martin F.M."/>
            <person name="Grigoriev I.V."/>
            <person name="Hibbett D.S."/>
        </authorList>
    </citation>
    <scope>NUCLEOTIDE SEQUENCE [LARGE SCALE GENOMIC DNA]</scope>
    <source>
        <strain evidence="2 3">CBS 109695</strain>
    </source>
</reference>
<dbReference type="AlphaFoldDB" id="A0A165WQ57"/>
<sequence length="394" mass="44552">MRIPSQRHPQSPWHLCKMNWRWRSCEEQAKQEVERLHQECTDLRWRRSEDAGSRSRREMQLPNHIQMLTRQLRADPSADTVDPYFQMFLQPATQTGSCYSSCRTTSYPASMLQLPLTPSPLSVSSARVVITLAAPALRRNPNYPPHILITGSPQLPRSIPGSLSPFTQQAFPIAHSQHQALQRGQEVPFHASHPNRDYANHSSAFYLFYPGGRMGLHLQDRDTPCPLRLPSVWGGGVEGAELPDRMRRRGRTHTHTATQLDRHDAEGNGIGNSNAGRDVSKADNEAKKDPVNLNINDDQEETQESKSGRLPPPMLGPMMKTYHCRRQTPTPSFQCCCDTVLTATFYTIRRAAQRGAGREHPACRPSRHTKLSRSRPAQGCFVDHISVLRVFSRC</sequence>
<evidence type="ECO:0000256" key="1">
    <source>
        <dbReference type="SAM" id="MobiDB-lite"/>
    </source>
</evidence>
<feature type="compositionally biased region" description="Basic and acidic residues" evidence="1">
    <location>
        <begin position="278"/>
        <end position="290"/>
    </location>
</feature>
<gene>
    <name evidence="2" type="ORF">FIBSPDRAFT_277804</name>
</gene>
<accession>A0A165WQ57</accession>
<proteinExistence type="predicted"/>
<organism evidence="2 3">
    <name type="scientific">Athelia psychrophila</name>
    <dbReference type="NCBI Taxonomy" id="1759441"/>
    <lineage>
        <taxon>Eukaryota</taxon>
        <taxon>Fungi</taxon>
        <taxon>Dikarya</taxon>
        <taxon>Basidiomycota</taxon>
        <taxon>Agaricomycotina</taxon>
        <taxon>Agaricomycetes</taxon>
        <taxon>Agaricomycetidae</taxon>
        <taxon>Atheliales</taxon>
        <taxon>Atheliaceae</taxon>
        <taxon>Athelia</taxon>
    </lineage>
</organism>
<name>A0A165WQ57_9AGAM</name>
<keyword evidence="3" id="KW-1185">Reference proteome</keyword>
<feature type="region of interest" description="Disordered" evidence="1">
    <location>
        <begin position="228"/>
        <end position="315"/>
    </location>
</feature>
<evidence type="ECO:0000313" key="2">
    <source>
        <dbReference type="EMBL" id="KZP07802.1"/>
    </source>
</evidence>